<evidence type="ECO:0000313" key="1">
    <source>
        <dbReference type="EMBL" id="JAV94780.1"/>
    </source>
</evidence>
<name>A0A1Y1ND08_PHOPY</name>
<accession>A0A1Y1ND08</accession>
<proteinExistence type="predicted"/>
<dbReference type="AlphaFoldDB" id="A0A1Y1ND08"/>
<reference evidence="1" key="1">
    <citation type="journal article" date="2016" name="Sci. Rep.">
        <title>Molecular characterization of firefly nuptial gifts: a multi-omics approach sheds light on postcopulatory sexual selection.</title>
        <authorList>
            <person name="Al-Wathiqui N."/>
            <person name="Fallon T.R."/>
            <person name="South A."/>
            <person name="Weng J.K."/>
            <person name="Lewis S.M."/>
        </authorList>
    </citation>
    <scope>NUCLEOTIDE SEQUENCE</scope>
</reference>
<organism evidence="1">
    <name type="scientific">Photinus pyralis</name>
    <name type="common">Common eastern firefly</name>
    <name type="synonym">Lampyris pyralis</name>
    <dbReference type="NCBI Taxonomy" id="7054"/>
    <lineage>
        <taxon>Eukaryota</taxon>
        <taxon>Metazoa</taxon>
        <taxon>Ecdysozoa</taxon>
        <taxon>Arthropoda</taxon>
        <taxon>Hexapoda</taxon>
        <taxon>Insecta</taxon>
        <taxon>Pterygota</taxon>
        <taxon>Neoptera</taxon>
        <taxon>Endopterygota</taxon>
        <taxon>Coleoptera</taxon>
        <taxon>Polyphaga</taxon>
        <taxon>Elateriformia</taxon>
        <taxon>Elateroidea</taxon>
        <taxon>Lampyridae</taxon>
        <taxon>Lampyrinae</taxon>
        <taxon>Photinus</taxon>
    </lineage>
</organism>
<sequence length="187" mass="21678">MGEQSTPSPIIIHAICFLKTLKNPTGRLARRSLQLSEFDFTIIHKAETAHRDTDCLPRNPTEEPTSEDEDIVNVPAYLLQGSEISDFQKEDLKQAELIHTIENPEEATIGIRSWRRAVYCIIEIHQRKETHHKIKSRYYWNTLLRDVEKYVAPIVKQEKASPILNSQDFYSPFLTIRQGRHRLVGSI</sequence>
<dbReference type="EMBL" id="GEZM01008444">
    <property type="protein sequence ID" value="JAV94780.1"/>
    <property type="molecule type" value="Transcribed_RNA"/>
</dbReference>
<protein>
    <submittedName>
        <fullName evidence="1">Uncharacterized protein</fullName>
    </submittedName>
</protein>